<dbReference type="SUPFAM" id="SSF56601">
    <property type="entry name" value="beta-lactamase/transpeptidase-like"/>
    <property type="match status" value="1"/>
</dbReference>
<gene>
    <name evidence="3" type="ORF">I545_2212</name>
</gene>
<dbReference type="Gene3D" id="3.40.710.10">
    <property type="entry name" value="DD-peptidase/beta-lactamase superfamily"/>
    <property type="match status" value="1"/>
</dbReference>
<evidence type="ECO:0000313" key="3">
    <source>
        <dbReference type="EMBL" id="EUA19583.1"/>
    </source>
</evidence>
<protein>
    <submittedName>
        <fullName evidence="3">Beta-lactamase family protein</fullName>
    </submittedName>
</protein>
<dbReference type="InterPro" id="IPR001466">
    <property type="entry name" value="Beta-lactam-related"/>
</dbReference>
<dbReference type="AlphaFoldDB" id="X7ZLL0"/>
<dbReference type="Pfam" id="PF00144">
    <property type="entry name" value="Beta-lactamase"/>
    <property type="match status" value="1"/>
</dbReference>
<feature type="domain" description="Beta-lactamase-related" evidence="2">
    <location>
        <begin position="103"/>
        <end position="416"/>
    </location>
</feature>
<dbReference type="InterPro" id="IPR012338">
    <property type="entry name" value="Beta-lactam/transpept-like"/>
</dbReference>
<dbReference type="Proteomes" id="UP000020561">
    <property type="component" value="Unassembled WGS sequence"/>
</dbReference>
<organism evidence="3 4">
    <name type="scientific">Mycobacterium kansasii 662</name>
    <dbReference type="NCBI Taxonomy" id="1299326"/>
    <lineage>
        <taxon>Bacteria</taxon>
        <taxon>Bacillati</taxon>
        <taxon>Actinomycetota</taxon>
        <taxon>Actinomycetes</taxon>
        <taxon>Mycobacteriales</taxon>
        <taxon>Mycobacteriaceae</taxon>
        <taxon>Mycobacterium</taxon>
    </lineage>
</organism>
<dbReference type="EMBL" id="JAOA01000002">
    <property type="protein sequence ID" value="EUA19583.1"/>
    <property type="molecule type" value="Genomic_DNA"/>
</dbReference>
<comment type="caution">
    <text evidence="3">The sequence shown here is derived from an EMBL/GenBank/DDBJ whole genome shotgun (WGS) entry which is preliminary data.</text>
</comment>
<dbReference type="InterPro" id="IPR050789">
    <property type="entry name" value="Diverse_Enzym_Activities"/>
</dbReference>
<proteinExistence type="predicted"/>
<reference evidence="3 4" key="1">
    <citation type="submission" date="2013-12" db="EMBL/GenBank/DDBJ databases">
        <authorList>
            <person name="Brown-Elliot B."/>
            <person name="Wallace R."/>
            <person name="Lenaerts A."/>
            <person name="Ordway D."/>
            <person name="DeGroote M.A."/>
            <person name="Parker T."/>
            <person name="Sizemore C."/>
            <person name="Tallon L.J."/>
            <person name="Sadzewicz L.K."/>
            <person name="Sengamalay N."/>
            <person name="Fraser C.M."/>
            <person name="Hine E."/>
            <person name="Shefchek K.A."/>
            <person name="Das S.P."/>
            <person name="Tettelin H."/>
        </authorList>
    </citation>
    <scope>NUCLEOTIDE SEQUENCE [LARGE SCALE GENOMIC DNA]</scope>
    <source>
        <strain evidence="3 4">662</strain>
    </source>
</reference>
<evidence type="ECO:0000259" key="2">
    <source>
        <dbReference type="Pfam" id="PF00144"/>
    </source>
</evidence>
<accession>X7ZLL0</accession>
<evidence type="ECO:0000313" key="4">
    <source>
        <dbReference type="Proteomes" id="UP000020561"/>
    </source>
</evidence>
<feature type="region of interest" description="Disordered" evidence="1">
    <location>
        <begin position="47"/>
        <end position="75"/>
    </location>
</feature>
<name>X7ZLL0_MYCKA</name>
<dbReference type="PANTHER" id="PTHR43283">
    <property type="entry name" value="BETA-LACTAMASE-RELATED"/>
    <property type="match status" value="1"/>
</dbReference>
<evidence type="ECO:0000256" key="1">
    <source>
        <dbReference type="SAM" id="MobiDB-lite"/>
    </source>
</evidence>
<dbReference type="PANTHER" id="PTHR43283:SF18">
    <property type="match status" value="1"/>
</dbReference>
<sequence length="440" mass="46427">MPRPMPTGSFVEYGSRKAAMGVFPRREFGRLATHVGVAGVSGALIACGATPTPRRPDPTTTASPETRGRPIRPTQSDVDRIIGNHAQTLLDHLRARAPGRDYGVAVAFAHPSRAFKPFYMYGTVGENNPPTERTIFSIGSVTKTFTAALFAAGVAMRPDCFDWDAGLKRYLSTYLGDTGDLSKAMQLVTPRMLAQHTSGLAHDSTGPADGDGLFLTNPSAPPPSLLNAWRTHRGPQPGSCWQYSNLGFVTLGFAAVSAYRCAGMGGSYAGVLRDQITGPLAMPDTGTTVADGAQLARAYPNGREVSPAAPSDLKSSAADMHTWLLAHLGAVRGPEHLMQALATTIRLEPLSVEMCGKHTRGPTQMGLAWQVETGPAQIIWKDGLTSAGGCSCWIGITPAGPANESMGIAILVNGFWNKDKPAILADNHGPAIIKEISAAG</sequence>
<dbReference type="PATRIC" id="fig|1299326.3.peg.2122"/>